<dbReference type="RefSeq" id="WP_078927275.1">
    <property type="nucleotide sequence ID" value="NZ_FUXB01000017.1"/>
</dbReference>
<evidence type="ECO:0000256" key="3">
    <source>
        <dbReference type="ARBA" id="ARBA00022679"/>
    </source>
</evidence>
<dbReference type="GO" id="GO:0016020">
    <property type="term" value="C:membrane"/>
    <property type="evidence" value="ECO:0007669"/>
    <property type="project" value="UniProtKB-SubCell"/>
</dbReference>
<keyword evidence="5 7" id="KW-1133">Transmembrane helix</keyword>
<dbReference type="InterPro" id="IPR017473">
    <property type="entry name" value="Undecaprenyl-P_gluc_Ptfrase"/>
</dbReference>
<evidence type="ECO:0000313" key="9">
    <source>
        <dbReference type="EMBL" id="SKA21616.1"/>
    </source>
</evidence>
<comment type="subcellular location">
    <subcellularLocation>
        <location evidence="1">Membrane</location>
        <topology evidence="1">Multi-pass membrane protein</topology>
    </subcellularLocation>
</comment>
<dbReference type="EMBL" id="FUXB01000017">
    <property type="protein sequence ID" value="SKA21616.1"/>
    <property type="molecule type" value="Genomic_DNA"/>
</dbReference>
<feature type="transmembrane region" description="Helical" evidence="7">
    <location>
        <begin position="78"/>
        <end position="99"/>
    </location>
</feature>
<dbReference type="InterPro" id="IPR036291">
    <property type="entry name" value="NAD(P)-bd_dom_sf"/>
</dbReference>
<evidence type="ECO:0000256" key="4">
    <source>
        <dbReference type="ARBA" id="ARBA00022692"/>
    </source>
</evidence>
<evidence type="ECO:0000256" key="6">
    <source>
        <dbReference type="ARBA" id="ARBA00023136"/>
    </source>
</evidence>
<dbReference type="OrthoDB" id="9808602at2"/>
<dbReference type="Proteomes" id="UP000190834">
    <property type="component" value="Unassembled WGS sequence"/>
</dbReference>
<keyword evidence="4 7" id="KW-0812">Transmembrane</keyword>
<feature type="domain" description="Bacterial sugar transferase" evidence="8">
    <location>
        <begin position="281"/>
        <end position="464"/>
    </location>
</feature>
<dbReference type="SUPFAM" id="SSF51735">
    <property type="entry name" value="NAD(P)-binding Rossmann-fold domains"/>
    <property type="match status" value="1"/>
</dbReference>
<comment type="similarity">
    <text evidence="2">Belongs to the bacterial sugar transferase family.</text>
</comment>
<keyword evidence="3 9" id="KW-0808">Transferase</keyword>
<evidence type="ECO:0000313" key="10">
    <source>
        <dbReference type="Proteomes" id="UP000190834"/>
    </source>
</evidence>
<protein>
    <submittedName>
        <fullName evidence="9">Putative colanic acid biosysnthesis UDP-glucose lipid carrier transferase</fullName>
    </submittedName>
</protein>
<dbReference type="PANTHER" id="PTHR30576">
    <property type="entry name" value="COLANIC BIOSYNTHESIS UDP-GLUCOSE LIPID CARRIER TRANSFERASE"/>
    <property type="match status" value="1"/>
</dbReference>
<evidence type="ECO:0000256" key="2">
    <source>
        <dbReference type="ARBA" id="ARBA00006464"/>
    </source>
</evidence>
<proteinExistence type="inferred from homology"/>
<accession>A0A1T4S0I2</accession>
<evidence type="ECO:0000256" key="5">
    <source>
        <dbReference type="ARBA" id="ARBA00022989"/>
    </source>
</evidence>
<dbReference type="Gene3D" id="3.40.50.720">
    <property type="entry name" value="NAD(P)-binding Rossmann-like Domain"/>
    <property type="match status" value="1"/>
</dbReference>
<feature type="transmembrane region" description="Helical" evidence="7">
    <location>
        <begin position="286"/>
        <end position="307"/>
    </location>
</feature>
<dbReference type="Pfam" id="PF13727">
    <property type="entry name" value="CoA_binding_3"/>
    <property type="match status" value="1"/>
</dbReference>
<feature type="transmembrane region" description="Helical" evidence="7">
    <location>
        <begin position="20"/>
        <end position="37"/>
    </location>
</feature>
<dbReference type="GO" id="GO:0009242">
    <property type="term" value="P:colanic acid biosynthetic process"/>
    <property type="evidence" value="ECO:0007669"/>
    <property type="project" value="TreeGrafter"/>
</dbReference>
<dbReference type="GeneID" id="70582314"/>
<feature type="transmembrane region" description="Helical" evidence="7">
    <location>
        <begin position="119"/>
        <end position="140"/>
    </location>
</feature>
<dbReference type="STRING" id="1123491.SAMN02745782_02924"/>
<organism evidence="9 10">
    <name type="scientific">Vibrio cincinnatiensis DSM 19608</name>
    <dbReference type="NCBI Taxonomy" id="1123491"/>
    <lineage>
        <taxon>Bacteria</taxon>
        <taxon>Pseudomonadati</taxon>
        <taxon>Pseudomonadota</taxon>
        <taxon>Gammaproteobacteria</taxon>
        <taxon>Vibrionales</taxon>
        <taxon>Vibrionaceae</taxon>
        <taxon>Vibrio</taxon>
    </lineage>
</organism>
<reference evidence="10" key="1">
    <citation type="submission" date="2017-02" db="EMBL/GenBank/DDBJ databases">
        <authorList>
            <person name="Varghese N."/>
            <person name="Submissions S."/>
        </authorList>
    </citation>
    <scope>NUCLEOTIDE SEQUENCE [LARGE SCALE GENOMIC DNA]</scope>
    <source>
        <strain evidence="10">DSM 19608</strain>
    </source>
</reference>
<dbReference type="PANTHER" id="PTHR30576:SF21">
    <property type="entry name" value="UDP-GLUCOSE:UNDECAPRENYL-PHOSPHATE GLUCOSE-1-PHOSPHATE TRANSFERASE"/>
    <property type="match status" value="1"/>
</dbReference>
<sequence>MTPKKALQLADDGYATVLKFFDFIAINFTLMLLLNLLGLKETAIDLTAGFLFSVIFLLIGEYLHLYSSSVLRRLRLSFFRLLFTLVIAALLMELAKFTFKNLEGYRITNLNTVIFEQWYALAFAILLAIRVLAIASVRGLRKILNRKHRIAVIGLTPGGLAIERALTRTHHKSDLEIAFYDDRDESRFAYPKRSAVVGKVATVLEKARAGELDEVYIALPMIAKDRIRYLLDELSDSTVNTFLVPDLYTYNLSVSQIKTIDGVQTFSVFSSPFGGVGALVKRVEDLLIGSIITLLISPILVAIAIGVKLSSPGPVLFKQDRYGLGGKKIKVWKFRSMKVMENDAVVTQATKNDPRVTRFGAFIRRTSLDELPQFLNVLQGSMSIVGPRPHAVAHNEQYRQIVDNYMIRHKIKPGITGWAQINGYRGETDTLDKMEKRVRYDIQYMQNWSLWLDLKIIFLTIFKGFVSETAY</sequence>
<name>A0A1T4S0I2_VIBCI</name>
<evidence type="ECO:0000256" key="1">
    <source>
        <dbReference type="ARBA" id="ARBA00004141"/>
    </source>
</evidence>
<dbReference type="GO" id="GO:0089702">
    <property type="term" value="F:undecaprenyl-phosphate glucose phosphotransferase activity"/>
    <property type="evidence" value="ECO:0007669"/>
    <property type="project" value="TreeGrafter"/>
</dbReference>
<keyword evidence="10" id="KW-1185">Reference proteome</keyword>
<dbReference type="InterPro" id="IPR003362">
    <property type="entry name" value="Bact_transf"/>
</dbReference>
<dbReference type="Pfam" id="PF02397">
    <property type="entry name" value="Bac_transf"/>
    <property type="match status" value="1"/>
</dbReference>
<feature type="transmembrane region" description="Helical" evidence="7">
    <location>
        <begin position="43"/>
        <end position="66"/>
    </location>
</feature>
<keyword evidence="6 7" id="KW-0472">Membrane</keyword>
<dbReference type="AlphaFoldDB" id="A0A1T4S0I2"/>
<dbReference type="NCBIfam" id="TIGR03025">
    <property type="entry name" value="EPS_sugtrans"/>
    <property type="match status" value="1"/>
</dbReference>
<gene>
    <name evidence="9" type="ORF">SAMN02745782_02924</name>
</gene>
<dbReference type="InterPro" id="IPR017475">
    <property type="entry name" value="EPS_sugar_tfrase"/>
</dbReference>
<evidence type="ECO:0000259" key="8">
    <source>
        <dbReference type="Pfam" id="PF02397"/>
    </source>
</evidence>
<dbReference type="NCBIfam" id="TIGR03023">
    <property type="entry name" value="WcaJ_sugtrans"/>
    <property type="match status" value="1"/>
</dbReference>
<evidence type="ECO:0000256" key="7">
    <source>
        <dbReference type="SAM" id="Phobius"/>
    </source>
</evidence>